<dbReference type="PRINTS" id="PR00081">
    <property type="entry name" value="GDHRDH"/>
</dbReference>
<dbReference type="CDD" id="cd05233">
    <property type="entry name" value="SDR_c"/>
    <property type="match status" value="1"/>
</dbReference>
<accession>A0A423VXJ0</accession>
<evidence type="ECO:0000313" key="5">
    <source>
        <dbReference type="Proteomes" id="UP000283895"/>
    </source>
</evidence>
<sequence>MSGAKNIVVTGAAQGIGRVTARHLASLGHNLFLIDIDEAELIHTATSHIPDILSQTAGTSTMTGNVGYKCCNLRDPVGIRDTIRAAAGFLGGRIDVLVNNAGIARAQFTESRTMEDPSVLDEWTAYLETNLTAPFLVSQACIPYMKVEDDKRENTKEAVIRPEAAKSAAGLLAEEGRNIFSKRSAQSPCIINISSFRAHQSEPNCEAYGASKAGLLGLTQAMAVSGAQWGIRCNTILPGYIYVQHECKEADESRGELRWAEGVPESRHRNHLTGRIGYGEDIAEAIEWLMGAGFVTGQEIVIDGGVSKIKHTSS</sequence>
<dbReference type="InterPro" id="IPR020904">
    <property type="entry name" value="Sc_DH/Rdtase_CS"/>
</dbReference>
<evidence type="ECO:0000256" key="1">
    <source>
        <dbReference type="ARBA" id="ARBA00006484"/>
    </source>
</evidence>
<reference evidence="4 5" key="1">
    <citation type="submission" date="2015-09" db="EMBL/GenBank/DDBJ databases">
        <title>Host preference determinants of Valsa canker pathogens revealed by comparative genomics.</title>
        <authorList>
            <person name="Yin Z."/>
            <person name="Huang L."/>
        </authorList>
    </citation>
    <scope>NUCLEOTIDE SEQUENCE [LARGE SCALE GENOMIC DNA]</scope>
    <source>
        <strain evidence="4 5">03-1</strain>
    </source>
</reference>
<evidence type="ECO:0000313" key="4">
    <source>
        <dbReference type="EMBL" id="ROV95712.1"/>
    </source>
</evidence>
<name>A0A423VXJ0_9PEZI</name>
<dbReference type="STRING" id="356882.A0A423VXJ0"/>
<dbReference type="Proteomes" id="UP000283895">
    <property type="component" value="Unassembled WGS sequence"/>
</dbReference>
<dbReference type="GO" id="GO:0016616">
    <property type="term" value="F:oxidoreductase activity, acting on the CH-OH group of donors, NAD or NADP as acceptor"/>
    <property type="evidence" value="ECO:0007669"/>
    <property type="project" value="TreeGrafter"/>
</dbReference>
<dbReference type="Gene3D" id="3.40.50.720">
    <property type="entry name" value="NAD(P)-binding Rossmann-like Domain"/>
    <property type="match status" value="1"/>
</dbReference>
<keyword evidence="2" id="KW-0521">NADP</keyword>
<protein>
    <submittedName>
        <fullName evidence="4">Uncharacterized protein</fullName>
    </submittedName>
</protein>
<gene>
    <name evidence="4" type="ORF">VMCG_07548</name>
</gene>
<dbReference type="SUPFAM" id="SSF51735">
    <property type="entry name" value="NAD(P)-binding Rossmann-fold domains"/>
    <property type="match status" value="1"/>
</dbReference>
<dbReference type="PROSITE" id="PS00061">
    <property type="entry name" value="ADH_SHORT"/>
    <property type="match status" value="1"/>
</dbReference>
<dbReference type="Pfam" id="PF00106">
    <property type="entry name" value="adh_short"/>
    <property type="match status" value="1"/>
</dbReference>
<dbReference type="PRINTS" id="PR00080">
    <property type="entry name" value="SDRFAMILY"/>
</dbReference>
<comment type="caution">
    <text evidence="4">The sequence shown here is derived from an EMBL/GenBank/DDBJ whole genome shotgun (WGS) entry which is preliminary data.</text>
</comment>
<evidence type="ECO:0000256" key="3">
    <source>
        <dbReference type="RuleBase" id="RU000363"/>
    </source>
</evidence>
<evidence type="ECO:0000256" key="2">
    <source>
        <dbReference type="ARBA" id="ARBA00022857"/>
    </source>
</evidence>
<keyword evidence="5" id="KW-1185">Reference proteome</keyword>
<dbReference type="InterPro" id="IPR002347">
    <property type="entry name" value="SDR_fam"/>
</dbReference>
<comment type="similarity">
    <text evidence="1 3">Belongs to the short-chain dehydrogenases/reductases (SDR) family.</text>
</comment>
<dbReference type="AlphaFoldDB" id="A0A423VXJ0"/>
<dbReference type="InterPro" id="IPR036291">
    <property type="entry name" value="NAD(P)-bd_dom_sf"/>
</dbReference>
<dbReference type="EMBL" id="LKEA01000035">
    <property type="protein sequence ID" value="ROV95712.1"/>
    <property type="molecule type" value="Genomic_DNA"/>
</dbReference>
<dbReference type="PANTHER" id="PTHR42760">
    <property type="entry name" value="SHORT-CHAIN DEHYDROGENASES/REDUCTASES FAMILY MEMBER"/>
    <property type="match status" value="1"/>
</dbReference>
<dbReference type="OrthoDB" id="47007at2759"/>
<organism evidence="4 5">
    <name type="scientific">Cytospora schulzeri</name>
    <dbReference type="NCBI Taxonomy" id="448051"/>
    <lineage>
        <taxon>Eukaryota</taxon>
        <taxon>Fungi</taxon>
        <taxon>Dikarya</taxon>
        <taxon>Ascomycota</taxon>
        <taxon>Pezizomycotina</taxon>
        <taxon>Sordariomycetes</taxon>
        <taxon>Sordariomycetidae</taxon>
        <taxon>Diaporthales</taxon>
        <taxon>Cytosporaceae</taxon>
        <taxon>Cytospora</taxon>
    </lineage>
</organism>
<proteinExistence type="inferred from homology"/>
<dbReference type="Pfam" id="PF13561">
    <property type="entry name" value="adh_short_C2"/>
    <property type="match status" value="1"/>
</dbReference>